<accession>A0AAD9JB99</accession>
<feature type="signal peptide" evidence="1">
    <location>
        <begin position="1"/>
        <end position="25"/>
    </location>
</feature>
<protein>
    <submittedName>
        <fullName evidence="2">Uncharacterized protein</fullName>
    </submittedName>
</protein>
<dbReference type="EMBL" id="JAODUP010000433">
    <property type="protein sequence ID" value="KAK2149883.1"/>
    <property type="molecule type" value="Genomic_DNA"/>
</dbReference>
<evidence type="ECO:0000313" key="3">
    <source>
        <dbReference type="Proteomes" id="UP001208570"/>
    </source>
</evidence>
<evidence type="ECO:0000256" key="1">
    <source>
        <dbReference type="SAM" id="SignalP"/>
    </source>
</evidence>
<sequence>MDYLVRCLFLLFAVILAVSVTTTEAKKITDCLPGPDYCGRPLCNPCRCNDLTKLLLACSPQYGCAKDKLSATERELCCTKKILRLMDNQHPDSYLGTN</sequence>
<keyword evidence="3" id="KW-1185">Reference proteome</keyword>
<name>A0AAD9JB99_9ANNE</name>
<dbReference type="Proteomes" id="UP001208570">
    <property type="component" value="Unassembled WGS sequence"/>
</dbReference>
<comment type="caution">
    <text evidence="2">The sequence shown here is derived from an EMBL/GenBank/DDBJ whole genome shotgun (WGS) entry which is preliminary data.</text>
</comment>
<reference evidence="2" key="1">
    <citation type="journal article" date="2023" name="Mol. Biol. Evol.">
        <title>Third-Generation Sequencing Reveals the Adaptive Role of the Epigenome in Three Deep-Sea Polychaetes.</title>
        <authorList>
            <person name="Perez M."/>
            <person name="Aroh O."/>
            <person name="Sun Y."/>
            <person name="Lan Y."/>
            <person name="Juniper S.K."/>
            <person name="Young C.R."/>
            <person name="Angers B."/>
            <person name="Qian P.Y."/>
        </authorList>
    </citation>
    <scope>NUCLEOTIDE SEQUENCE</scope>
    <source>
        <strain evidence="2">P08H-3</strain>
    </source>
</reference>
<evidence type="ECO:0000313" key="2">
    <source>
        <dbReference type="EMBL" id="KAK2149883.1"/>
    </source>
</evidence>
<keyword evidence="1" id="KW-0732">Signal</keyword>
<feature type="chain" id="PRO_5041992512" evidence="1">
    <location>
        <begin position="26"/>
        <end position="98"/>
    </location>
</feature>
<dbReference type="AlphaFoldDB" id="A0AAD9JB99"/>
<proteinExistence type="predicted"/>
<organism evidence="2 3">
    <name type="scientific">Paralvinella palmiformis</name>
    <dbReference type="NCBI Taxonomy" id="53620"/>
    <lineage>
        <taxon>Eukaryota</taxon>
        <taxon>Metazoa</taxon>
        <taxon>Spiralia</taxon>
        <taxon>Lophotrochozoa</taxon>
        <taxon>Annelida</taxon>
        <taxon>Polychaeta</taxon>
        <taxon>Sedentaria</taxon>
        <taxon>Canalipalpata</taxon>
        <taxon>Terebellida</taxon>
        <taxon>Terebelliformia</taxon>
        <taxon>Alvinellidae</taxon>
        <taxon>Paralvinella</taxon>
    </lineage>
</organism>
<gene>
    <name evidence="2" type="ORF">LSH36_433g03159</name>
</gene>